<sequence length="133" mass="15550">MNQNFKTKSTTILSKILIYSLIGYTFFMVGRSVWFNFQLKKQTDTIEQEIVEVQAQNKNLENLILYYQSDSFREVEARKKLGLKKPGEVAVAVPVKSASNFQSEVQAQQQQVAEKSAEVEISNWRLWWQYFTK</sequence>
<dbReference type="AlphaFoldDB" id="A0A1G1WAD1"/>
<evidence type="ECO:0000313" key="3">
    <source>
        <dbReference type="Proteomes" id="UP000177103"/>
    </source>
</evidence>
<gene>
    <name evidence="2" type="ORF">A2Y57_00705</name>
</gene>
<organism evidence="2 3">
    <name type="scientific">Candidatus Woykebacteria bacterium RBG_13_40_7b</name>
    <dbReference type="NCBI Taxonomy" id="1802594"/>
    <lineage>
        <taxon>Bacteria</taxon>
        <taxon>Candidatus Woykeibacteriota</taxon>
    </lineage>
</organism>
<accession>A0A1G1WAD1</accession>
<proteinExistence type="predicted"/>
<dbReference type="EMBL" id="MHCQ01000018">
    <property type="protein sequence ID" value="OGY24633.1"/>
    <property type="molecule type" value="Genomic_DNA"/>
</dbReference>
<dbReference type="Pfam" id="PF04977">
    <property type="entry name" value="DivIC"/>
    <property type="match status" value="1"/>
</dbReference>
<reference evidence="2 3" key="1">
    <citation type="journal article" date="2016" name="Nat. Commun.">
        <title>Thousands of microbial genomes shed light on interconnected biogeochemical processes in an aquifer system.</title>
        <authorList>
            <person name="Anantharaman K."/>
            <person name="Brown C.T."/>
            <person name="Hug L.A."/>
            <person name="Sharon I."/>
            <person name="Castelle C.J."/>
            <person name="Probst A.J."/>
            <person name="Thomas B.C."/>
            <person name="Singh A."/>
            <person name="Wilkins M.J."/>
            <person name="Karaoz U."/>
            <person name="Brodie E.L."/>
            <person name="Williams K.H."/>
            <person name="Hubbard S.S."/>
            <person name="Banfield J.F."/>
        </authorList>
    </citation>
    <scope>NUCLEOTIDE SEQUENCE [LARGE SCALE GENOMIC DNA]</scope>
</reference>
<dbReference type="InterPro" id="IPR007060">
    <property type="entry name" value="FtsL/DivIC"/>
</dbReference>
<comment type="caution">
    <text evidence="2">The sequence shown here is derived from an EMBL/GenBank/DDBJ whole genome shotgun (WGS) entry which is preliminary data.</text>
</comment>
<keyword evidence="1" id="KW-1133">Transmembrane helix</keyword>
<feature type="transmembrane region" description="Helical" evidence="1">
    <location>
        <begin position="12"/>
        <end position="34"/>
    </location>
</feature>
<dbReference type="Proteomes" id="UP000177103">
    <property type="component" value="Unassembled WGS sequence"/>
</dbReference>
<protein>
    <recommendedName>
        <fullName evidence="4">Cell division protein FtsL</fullName>
    </recommendedName>
</protein>
<name>A0A1G1WAD1_9BACT</name>
<evidence type="ECO:0000256" key="1">
    <source>
        <dbReference type="SAM" id="Phobius"/>
    </source>
</evidence>
<keyword evidence="1" id="KW-0472">Membrane</keyword>
<evidence type="ECO:0008006" key="4">
    <source>
        <dbReference type="Google" id="ProtNLM"/>
    </source>
</evidence>
<evidence type="ECO:0000313" key="2">
    <source>
        <dbReference type="EMBL" id="OGY24633.1"/>
    </source>
</evidence>
<keyword evidence="1" id="KW-0812">Transmembrane</keyword>